<evidence type="ECO:0000256" key="3">
    <source>
        <dbReference type="ARBA" id="ARBA00022448"/>
    </source>
</evidence>
<dbReference type="PANTHER" id="PTHR30612">
    <property type="entry name" value="SECA INNER MEMBRANE COMPONENT OF SEC PROTEIN SECRETION SYSTEM"/>
    <property type="match status" value="1"/>
</dbReference>
<dbReference type="InterPro" id="IPR000185">
    <property type="entry name" value="SecA"/>
</dbReference>
<dbReference type="Pfam" id="PF01043">
    <property type="entry name" value="SecA_PP_bind"/>
    <property type="match status" value="1"/>
</dbReference>
<evidence type="ECO:0000256" key="9">
    <source>
        <dbReference type="ARBA" id="ARBA00022967"/>
    </source>
</evidence>
<dbReference type="NCBIfam" id="TIGR00963">
    <property type="entry name" value="secA"/>
    <property type="match status" value="1"/>
</dbReference>
<reference evidence="18 19" key="1">
    <citation type="submission" date="2021-03" db="EMBL/GenBank/DDBJ databases">
        <title>Sequencing the genomes of 1000 actinobacteria strains.</title>
        <authorList>
            <person name="Klenk H.-P."/>
        </authorList>
    </citation>
    <scope>NUCLEOTIDE SEQUENCE [LARGE SCALE GENOMIC DNA]</scope>
    <source>
        <strain evidence="18 19">DSM 14564</strain>
    </source>
</reference>
<dbReference type="PROSITE" id="PS51192">
    <property type="entry name" value="HELICASE_ATP_BIND_1"/>
    <property type="match status" value="1"/>
</dbReference>
<dbReference type="Pfam" id="PF21090">
    <property type="entry name" value="P-loop_SecA"/>
    <property type="match status" value="1"/>
</dbReference>
<dbReference type="CDD" id="cd18803">
    <property type="entry name" value="SF2_C_secA"/>
    <property type="match status" value="1"/>
</dbReference>
<name>A0ABS4YHA8_9MICO</name>
<dbReference type="NCBIfam" id="NF009538">
    <property type="entry name" value="PRK12904.1"/>
    <property type="match status" value="1"/>
</dbReference>
<keyword evidence="11 12" id="KW-0472">Membrane</keyword>
<feature type="binding site" evidence="12">
    <location>
        <position position="494"/>
    </location>
    <ligand>
        <name>ATP</name>
        <dbReference type="ChEBI" id="CHEBI:30616"/>
    </ligand>
</feature>
<dbReference type="InterPro" id="IPR014001">
    <property type="entry name" value="Helicase_ATP-bd"/>
</dbReference>
<dbReference type="InterPro" id="IPR011130">
    <property type="entry name" value="SecA_preprotein_X-link_dom"/>
</dbReference>
<evidence type="ECO:0000256" key="1">
    <source>
        <dbReference type="ARBA" id="ARBA00004170"/>
    </source>
</evidence>
<keyword evidence="3 12" id="KW-0813">Transport</keyword>
<proteinExistence type="inferred from homology"/>
<evidence type="ECO:0000259" key="16">
    <source>
        <dbReference type="PROSITE" id="PS51194"/>
    </source>
</evidence>
<feature type="domain" description="Helicase C-terminal" evidence="16">
    <location>
        <begin position="420"/>
        <end position="621"/>
    </location>
</feature>
<dbReference type="CDD" id="cd17928">
    <property type="entry name" value="DEXDc_SecA"/>
    <property type="match status" value="1"/>
</dbReference>
<dbReference type="InterPro" id="IPR011115">
    <property type="entry name" value="SecA_DEAD"/>
</dbReference>
<dbReference type="InterPro" id="IPR036670">
    <property type="entry name" value="SecA_X-link_sf"/>
</dbReference>
<keyword evidence="8 12" id="KW-0653">Protein transport</keyword>
<feature type="compositionally biased region" description="Acidic residues" evidence="14">
    <location>
        <begin position="884"/>
        <end position="915"/>
    </location>
</feature>
<dbReference type="Pfam" id="PF07516">
    <property type="entry name" value="SecA_SW"/>
    <property type="match status" value="1"/>
</dbReference>
<evidence type="ECO:0000256" key="6">
    <source>
        <dbReference type="ARBA" id="ARBA00022741"/>
    </source>
</evidence>
<dbReference type="SMART" id="SM00958">
    <property type="entry name" value="SecA_PP_bind"/>
    <property type="match status" value="1"/>
</dbReference>
<evidence type="ECO:0000256" key="4">
    <source>
        <dbReference type="ARBA" id="ARBA00022475"/>
    </source>
</evidence>
<dbReference type="Gene3D" id="1.10.3060.10">
    <property type="entry name" value="Helical scaffold and wing domains of SecA"/>
    <property type="match status" value="1"/>
</dbReference>
<dbReference type="Pfam" id="PF07517">
    <property type="entry name" value="SecA_DEAD"/>
    <property type="match status" value="1"/>
</dbReference>
<evidence type="ECO:0000313" key="19">
    <source>
        <dbReference type="Proteomes" id="UP000698222"/>
    </source>
</evidence>
<comment type="caution">
    <text evidence="18">The sequence shown here is derived from an EMBL/GenBank/DDBJ whole genome shotgun (WGS) entry which is preliminary data.</text>
</comment>
<dbReference type="InterPro" id="IPR027417">
    <property type="entry name" value="P-loop_NTPase"/>
</dbReference>
<dbReference type="InterPro" id="IPR020937">
    <property type="entry name" value="SecA_CS"/>
</dbReference>
<dbReference type="PROSITE" id="PS01312">
    <property type="entry name" value="SECA"/>
    <property type="match status" value="1"/>
</dbReference>
<dbReference type="InterPro" id="IPR036266">
    <property type="entry name" value="SecA_Wing/Scaffold_sf"/>
</dbReference>
<keyword evidence="7 12" id="KW-0067">ATP-binding</keyword>
<feature type="compositionally biased region" description="Basic residues" evidence="14">
    <location>
        <begin position="1001"/>
        <end position="1011"/>
    </location>
</feature>
<comment type="similarity">
    <text evidence="2 12 13">Belongs to the SecA family.</text>
</comment>
<comment type="subcellular location">
    <subcellularLocation>
        <location evidence="12">Cell membrane</location>
        <topology evidence="12">Peripheral membrane protein</topology>
        <orientation evidence="12">Cytoplasmic side</orientation>
    </subcellularLocation>
    <subcellularLocation>
        <location evidence="12">Cytoplasm</location>
    </subcellularLocation>
    <subcellularLocation>
        <location evidence="1">Membrane</location>
        <topology evidence="1">Peripheral membrane protein</topology>
    </subcellularLocation>
    <text evidence="12">Distribution is 50-50.</text>
</comment>
<dbReference type="InterPro" id="IPR014018">
    <property type="entry name" value="SecA_motor_DEAD"/>
</dbReference>
<evidence type="ECO:0000256" key="11">
    <source>
        <dbReference type="ARBA" id="ARBA00023136"/>
    </source>
</evidence>
<keyword evidence="5 12" id="KW-0963">Cytoplasm</keyword>
<dbReference type="PROSITE" id="PS51194">
    <property type="entry name" value="HELICASE_CTER"/>
    <property type="match status" value="1"/>
</dbReference>
<dbReference type="SUPFAM" id="SSF81886">
    <property type="entry name" value="Helical scaffold and wing domains of SecA"/>
    <property type="match status" value="1"/>
</dbReference>
<evidence type="ECO:0000259" key="15">
    <source>
        <dbReference type="PROSITE" id="PS51192"/>
    </source>
</evidence>
<feature type="region of interest" description="Disordered" evidence="14">
    <location>
        <begin position="862"/>
        <end position="1011"/>
    </location>
</feature>
<keyword evidence="10 12" id="KW-0811">Translocation</keyword>
<comment type="catalytic activity">
    <reaction evidence="12">
        <text>ATP + H2O + cellular proteinSide 1 = ADP + phosphate + cellular proteinSide 2.</text>
        <dbReference type="EC" id="7.4.2.8"/>
    </reaction>
</comment>
<feature type="binding site" evidence="12">
    <location>
        <begin position="104"/>
        <end position="108"/>
    </location>
    <ligand>
        <name>ATP</name>
        <dbReference type="ChEBI" id="CHEBI:30616"/>
    </ligand>
</feature>
<keyword evidence="4 12" id="KW-1003">Cell membrane</keyword>
<feature type="compositionally biased region" description="Basic and acidic residues" evidence="14">
    <location>
        <begin position="938"/>
        <end position="949"/>
    </location>
</feature>
<organism evidence="18 19">
    <name type="scientific">Brachybacterium fresconis</name>
    <dbReference type="NCBI Taxonomy" id="173363"/>
    <lineage>
        <taxon>Bacteria</taxon>
        <taxon>Bacillati</taxon>
        <taxon>Actinomycetota</taxon>
        <taxon>Actinomycetes</taxon>
        <taxon>Micrococcales</taxon>
        <taxon>Dermabacteraceae</taxon>
        <taxon>Brachybacterium</taxon>
    </lineage>
</organism>
<protein>
    <recommendedName>
        <fullName evidence="12 13">Protein translocase subunit SecA</fullName>
        <ecNumber evidence="12">7.4.2.8</ecNumber>
    </recommendedName>
</protein>
<feature type="binding site" evidence="12">
    <location>
        <position position="86"/>
    </location>
    <ligand>
        <name>ATP</name>
        <dbReference type="ChEBI" id="CHEBI:30616"/>
    </ligand>
</feature>
<comment type="function">
    <text evidence="12">Part of the Sec protein translocase complex. Interacts with the SecYEG preprotein conducting channel. Has a central role in coupling the hydrolysis of ATP to the transfer of proteins into and across the cell membrane, serving as an ATP-driven molecular motor driving the stepwise translocation of polypeptide chains across the membrane.</text>
</comment>
<sequence>MVNLFDKILRAGEGREVRRLEVIARKVGEAEDVFTELSDEELREESVHFSERLEDGETLDDIMVEAFAAVREAAHRTLGQRPYDVQIMGGAALHRGRIAEMKTGEGKTLVATLPAYLNALSGKGVHIITVNDYLAGYQSDLMGRVFRALGLTTGVIKSGMSPAERREQYGADITYGTNNEFGFDYLRDNMSLDPSERVQRGHSFAIVDEVDSILIDEARTPLIISGPGSGDANKWFSEFAKVVKLLRRDRDYEVDEKKRTVGVLESGIDKVEDHLGIDNLYESLNTPLIGFLNNAIKAKELFKDDKDYVVLNGEVMIVDEHTGRILAGRRYNEGMHQAIEAKEGVKIKAENQTLATITLQNYFKLYDKLSGMTGTAETEAAEFMNTYSLGVVPIPTHKAMIRADEADRIYRTEKAKFDAVVEDIVERHEKGQPVLVGTTSVEKSEYLAKLLTAQGVDHEVLNAKNHASEAAIIAMAGAKSSVTVATNMAGRGTDIMLGGNVEFMAHAALEARGLDAEEDPEGYEAAWDEELEKAKQAVSEQHDEVVELGGLYVLGTERHESRRIDNQLRGRSGRQGDPGESRFYLSLQDDLMRLFNSGAAESLLARGGVDESIPLTGRMVSGAIERAQNSIESRNAEIRKNVLKYDDVLTKQRKKLYQERAQILEGEDLDSHVGRFIDEVIGGTVDEHTKGRTPEDVDLEELWGALRPAYPVSITADELIEEVGGKENLGADVLREEILADARVAYAARQDELGEEGLHQLQRRVLLSVMDRRWREHLYEMDYLKEGIGLRAMAQRDPLIEYEREGHLMFNDMIAGIKEDVVGYIFNLEVQVEKTEPVVPQAVSDLLRSSTAMGKAAAAAAAAQKATADEEETARDEETSKEDSSDEVASDATDAEDGAETDVSGDAEAGEESAEESAPRSGSEALAGEQKVVLTARGLDDGTTSRELRYSSAEGNGVQDESTLSRAQRRRRARQGASAAPTASETPQDKPEGAPTSSNRAARRARSRRRG</sequence>
<dbReference type="SUPFAM" id="SSF52540">
    <property type="entry name" value="P-loop containing nucleoside triphosphate hydrolases"/>
    <property type="match status" value="2"/>
</dbReference>
<evidence type="ECO:0000256" key="14">
    <source>
        <dbReference type="SAM" id="MobiDB-lite"/>
    </source>
</evidence>
<dbReference type="InterPro" id="IPR011116">
    <property type="entry name" value="SecA_Wing/Scaffold"/>
</dbReference>
<dbReference type="EMBL" id="JAGIOC010000001">
    <property type="protein sequence ID" value="MBP2408174.1"/>
    <property type="molecule type" value="Genomic_DNA"/>
</dbReference>
<feature type="domain" description="SecA family profile" evidence="17">
    <location>
        <begin position="2"/>
        <end position="616"/>
    </location>
</feature>
<dbReference type="Gene3D" id="3.90.1440.10">
    <property type="entry name" value="SecA, preprotein cross-linking domain"/>
    <property type="match status" value="1"/>
</dbReference>
<dbReference type="InterPro" id="IPR001650">
    <property type="entry name" value="Helicase_C-like"/>
</dbReference>
<dbReference type="HAMAP" id="MF_01382">
    <property type="entry name" value="SecA"/>
    <property type="match status" value="1"/>
</dbReference>
<dbReference type="Proteomes" id="UP000698222">
    <property type="component" value="Unassembled WGS sequence"/>
</dbReference>
<evidence type="ECO:0000256" key="5">
    <source>
        <dbReference type="ARBA" id="ARBA00022490"/>
    </source>
</evidence>
<evidence type="ECO:0000259" key="17">
    <source>
        <dbReference type="PROSITE" id="PS51196"/>
    </source>
</evidence>
<evidence type="ECO:0000256" key="7">
    <source>
        <dbReference type="ARBA" id="ARBA00022840"/>
    </source>
</evidence>
<dbReference type="PRINTS" id="PR00906">
    <property type="entry name" value="SECA"/>
</dbReference>
<evidence type="ECO:0000256" key="2">
    <source>
        <dbReference type="ARBA" id="ARBA00007650"/>
    </source>
</evidence>
<dbReference type="InterPro" id="IPR044722">
    <property type="entry name" value="SecA_SF2_C"/>
</dbReference>
<evidence type="ECO:0000256" key="8">
    <source>
        <dbReference type="ARBA" id="ARBA00022927"/>
    </source>
</evidence>
<keyword evidence="6 12" id="KW-0547">Nucleotide-binding</keyword>
<keyword evidence="9 12" id="KW-1278">Translocase</keyword>
<feature type="domain" description="Helicase ATP-binding" evidence="15">
    <location>
        <begin position="88"/>
        <end position="246"/>
    </location>
</feature>
<dbReference type="RefSeq" id="WP_209888317.1">
    <property type="nucleotide sequence ID" value="NZ_BAAAJV010000024.1"/>
</dbReference>
<evidence type="ECO:0000256" key="13">
    <source>
        <dbReference type="RuleBase" id="RU003874"/>
    </source>
</evidence>
<dbReference type="PROSITE" id="PS51196">
    <property type="entry name" value="SECA_MOTOR_DEAD"/>
    <property type="match status" value="1"/>
</dbReference>
<dbReference type="SUPFAM" id="SSF81767">
    <property type="entry name" value="Pre-protein crosslinking domain of SecA"/>
    <property type="match status" value="1"/>
</dbReference>
<evidence type="ECO:0000256" key="10">
    <source>
        <dbReference type="ARBA" id="ARBA00023010"/>
    </source>
</evidence>
<comment type="subunit">
    <text evidence="12">Monomer and homodimer. Part of the essential Sec protein translocation apparatus which comprises SecA, SecYEG and auxiliary proteins SecDF. Other proteins may also be involved.</text>
</comment>
<keyword evidence="19" id="KW-1185">Reference proteome</keyword>
<dbReference type="PANTHER" id="PTHR30612:SF0">
    <property type="entry name" value="CHLOROPLAST PROTEIN-TRANSPORTING ATPASE"/>
    <property type="match status" value="1"/>
</dbReference>
<dbReference type="EC" id="7.4.2.8" evidence="12"/>
<evidence type="ECO:0000313" key="18">
    <source>
        <dbReference type="EMBL" id="MBP2408174.1"/>
    </source>
</evidence>
<evidence type="ECO:0000256" key="12">
    <source>
        <dbReference type="HAMAP-Rule" id="MF_01382"/>
    </source>
</evidence>
<dbReference type="Gene3D" id="3.40.50.300">
    <property type="entry name" value="P-loop containing nucleotide triphosphate hydrolases"/>
    <property type="match status" value="2"/>
</dbReference>
<gene>
    <name evidence="12" type="primary">secA</name>
    <name evidence="18" type="ORF">JOF44_001077</name>
</gene>
<accession>A0ABS4YHA8</accession>
<dbReference type="SMART" id="SM00957">
    <property type="entry name" value="SecA_DEAD"/>
    <property type="match status" value="1"/>
</dbReference>